<protein>
    <submittedName>
        <fullName evidence="1">Uncharacterized protein</fullName>
    </submittedName>
</protein>
<dbReference type="EMBL" id="JACVVK020000478">
    <property type="protein sequence ID" value="KAK7471790.1"/>
    <property type="molecule type" value="Genomic_DNA"/>
</dbReference>
<comment type="caution">
    <text evidence="1">The sequence shown here is derived from an EMBL/GenBank/DDBJ whole genome shotgun (WGS) entry which is preliminary data.</text>
</comment>
<evidence type="ECO:0000313" key="1">
    <source>
        <dbReference type="EMBL" id="KAK7471790.1"/>
    </source>
</evidence>
<gene>
    <name evidence="1" type="ORF">BaRGS_00035572</name>
</gene>
<dbReference type="AlphaFoldDB" id="A0ABD0JEB2"/>
<name>A0ABD0JEB2_9CAEN</name>
<keyword evidence="2" id="KW-1185">Reference proteome</keyword>
<proteinExistence type="predicted"/>
<evidence type="ECO:0000313" key="2">
    <source>
        <dbReference type="Proteomes" id="UP001519460"/>
    </source>
</evidence>
<organism evidence="1 2">
    <name type="scientific">Batillaria attramentaria</name>
    <dbReference type="NCBI Taxonomy" id="370345"/>
    <lineage>
        <taxon>Eukaryota</taxon>
        <taxon>Metazoa</taxon>
        <taxon>Spiralia</taxon>
        <taxon>Lophotrochozoa</taxon>
        <taxon>Mollusca</taxon>
        <taxon>Gastropoda</taxon>
        <taxon>Caenogastropoda</taxon>
        <taxon>Sorbeoconcha</taxon>
        <taxon>Cerithioidea</taxon>
        <taxon>Batillariidae</taxon>
        <taxon>Batillaria</taxon>
    </lineage>
</organism>
<accession>A0ABD0JEB2</accession>
<dbReference type="Proteomes" id="UP001519460">
    <property type="component" value="Unassembled WGS sequence"/>
</dbReference>
<sequence length="109" mass="12013">MMKTSRTTHQSHRVRPRHHAVCSIQLVPCAEVAGTVTCAKTDVSSACNSHGFRPGIMRSPDEVKVMHRLEVTDHVGYQIGRPACPLPLAVTLVRRGQVCFDAIRLQGKN</sequence>
<reference evidence="1 2" key="1">
    <citation type="journal article" date="2023" name="Sci. Data">
        <title>Genome assembly of the Korean intertidal mud-creeper Batillaria attramentaria.</title>
        <authorList>
            <person name="Patra A.K."/>
            <person name="Ho P.T."/>
            <person name="Jun S."/>
            <person name="Lee S.J."/>
            <person name="Kim Y."/>
            <person name="Won Y.J."/>
        </authorList>
    </citation>
    <scope>NUCLEOTIDE SEQUENCE [LARGE SCALE GENOMIC DNA]</scope>
    <source>
        <strain evidence="1">Wonlab-2016</strain>
    </source>
</reference>